<protein>
    <submittedName>
        <fullName evidence="1">Uncharacterized protein</fullName>
    </submittedName>
</protein>
<organism evidence="1">
    <name type="scientific">marine sediment metagenome</name>
    <dbReference type="NCBI Taxonomy" id="412755"/>
    <lineage>
        <taxon>unclassified sequences</taxon>
        <taxon>metagenomes</taxon>
        <taxon>ecological metagenomes</taxon>
    </lineage>
</organism>
<feature type="non-terminal residue" evidence="1">
    <location>
        <position position="1"/>
    </location>
</feature>
<sequence>PIKSEKRPAGTLMSEFARPWIANRMLMTAGSSVKVTFACIGKNALKAPNAM</sequence>
<dbReference type="AlphaFoldDB" id="X0SQ17"/>
<proteinExistence type="predicted"/>
<evidence type="ECO:0000313" key="1">
    <source>
        <dbReference type="EMBL" id="GAF83203.1"/>
    </source>
</evidence>
<name>X0SQ17_9ZZZZ</name>
<accession>X0SQ17</accession>
<reference evidence="1" key="1">
    <citation type="journal article" date="2014" name="Front. Microbiol.">
        <title>High frequency of phylogenetically diverse reductive dehalogenase-homologous genes in deep subseafloor sedimentary metagenomes.</title>
        <authorList>
            <person name="Kawai M."/>
            <person name="Futagami T."/>
            <person name="Toyoda A."/>
            <person name="Takaki Y."/>
            <person name="Nishi S."/>
            <person name="Hori S."/>
            <person name="Arai W."/>
            <person name="Tsubouchi T."/>
            <person name="Morono Y."/>
            <person name="Uchiyama I."/>
            <person name="Ito T."/>
            <person name="Fujiyama A."/>
            <person name="Inagaki F."/>
            <person name="Takami H."/>
        </authorList>
    </citation>
    <scope>NUCLEOTIDE SEQUENCE</scope>
    <source>
        <strain evidence="1">Expedition CK06-06</strain>
    </source>
</reference>
<gene>
    <name evidence="1" type="ORF">S01H1_04214</name>
</gene>
<comment type="caution">
    <text evidence="1">The sequence shown here is derived from an EMBL/GenBank/DDBJ whole genome shotgun (WGS) entry which is preliminary data.</text>
</comment>
<dbReference type="EMBL" id="BARS01002235">
    <property type="protein sequence ID" value="GAF83203.1"/>
    <property type="molecule type" value="Genomic_DNA"/>
</dbReference>